<keyword evidence="3 7" id="KW-0227">DNA damage</keyword>
<dbReference type="SUPFAM" id="SSF57863">
    <property type="entry name" value="ArfGap/RecO-like zinc finger"/>
    <property type="match status" value="1"/>
</dbReference>
<dbReference type="Gene3D" id="2.40.50.140">
    <property type="entry name" value="Nucleic acid-binding proteins"/>
    <property type="match status" value="1"/>
</dbReference>
<dbReference type="GO" id="GO:0006310">
    <property type="term" value="P:DNA recombination"/>
    <property type="evidence" value="ECO:0007669"/>
    <property type="project" value="UniProtKB-UniRule"/>
</dbReference>
<proteinExistence type="inferred from homology"/>
<dbReference type="AlphaFoldDB" id="A0A1W9NXM1"/>
<evidence type="ECO:0000259" key="8">
    <source>
        <dbReference type="Pfam" id="PF11967"/>
    </source>
</evidence>
<dbReference type="Pfam" id="PF02565">
    <property type="entry name" value="RecO_C"/>
    <property type="match status" value="1"/>
</dbReference>
<keyword evidence="4 7" id="KW-0233">DNA recombination</keyword>
<sequence>MSSFTDYSLILKRRNLGEADRILTLLTKYHGKLSAVAKGIRRPTSKKGGNLDLLNLAEVKIAEGKNLAIITEAAVIKSFDKIKNSLAKTTQAYYICELINNLIPEGKNARQVFNLTLTTLNSLNSLIPPAISSLNSLMKDFEIQLLKLSGFWSDSMFKDKKPQTLQEWRRFNKIFIEQILNKKLKSPEILL</sequence>
<organism evidence="9 10">
    <name type="scientific">candidate division CPR3 bacterium 4484_211</name>
    <dbReference type="NCBI Taxonomy" id="1968527"/>
    <lineage>
        <taxon>Bacteria</taxon>
        <taxon>Bacteria division CPR3</taxon>
    </lineage>
</organism>
<evidence type="ECO:0000256" key="2">
    <source>
        <dbReference type="ARBA" id="ARBA00021310"/>
    </source>
</evidence>
<dbReference type="PANTHER" id="PTHR33991">
    <property type="entry name" value="DNA REPAIR PROTEIN RECO"/>
    <property type="match status" value="1"/>
</dbReference>
<dbReference type="Pfam" id="PF11967">
    <property type="entry name" value="RecO_N"/>
    <property type="match status" value="1"/>
</dbReference>
<gene>
    <name evidence="7" type="primary">recO</name>
    <name evidence="9" type="ORF">B5M47_03140</name>
</gene>
<dbReference type="EMBL" id="MZGJ01000018">
    <property type="protein sequence ID" value="OQX50819.1"/>
    <property type="molecule type" value="Genomic_DNA"/>
</dbReference>
<evidence type="ECO:0000256" key="5">
    <source>
        <dbReference type="ARBA" id="ARBA00023204"/>
    </source>
</evidence>
<dbReference type="SUPFAM" id="SSF50249">
    <property type="entry name" value="Nucleic acid-binding proteins"/>
    <property type="match status" value="1"/>
</dbReference>
<evidence type="ECO:0000256" key="7">
    <source>
        <dbReference type="HAMAP-Rule" id="MF_00201"/>
    </source>
</evidence>
<dbReference type="PANTHER" id="PTHR33991:SF1">
    <property type="entry name" value="DNA REPAIR PROTEIN RECO"/>
    <property type="match status" value="1"/>
</dbReference>
<evidence type="ECO:0000256" key="1">
    <source>
        <dbReference type="ARBA" id="ARBA00007452"/>
    </source>
</evidence>
<dbReference type="InterPro" id="IPR042242">
    <property type="entry name" value="RecO_C"/>
</dbReference>
<keyword evidence="5 7" id="KW-0234">DNA repair</keyword>
<reference evidence="10" key="1">
    <citation type="submission" date="2017-03" db="EMBL/GenBank/DDBJ databases">
        <title>Novel pathways for hydrocarbon cycling and metabolic interdependencies in hydrothermal sediment communities.</title>
        <authorList>
            <person name="Dombrowski N."/>
            <person name="Seitz K."/>
            <person name="Teske A."/>
            <person name="Baker B."/>
        </authorList>
    </citation>
    <scope>NUCLEOTIDE SEQUENCE [LARGE SCALE GENOMIC DNA]</scope>
</reference>
<comment type="caution">
    <text evidence="9">The sequence shown here is derived from an EMBL/GenBank/DDBJ whole genome shotgun (WGS) entry which is preliminary data.</text>
</comment>
<evidence type="ECO:0000256" key="6">
    <source>
        <dbReference type="ARBA" id="ARBA00033409"/>
    </source>
</evidence>
<evidence type="ECO:0000256" key="4">
    <source>
        <dbReference type="ARBA" id="ARBA00023172"/>
    </source>
</evidence>
<dbReference type="Proteomes" id="UP000192520">
    <property type="component" value="Unassembled WGS sequence"/>
</dbReference>
<dbReference type="GO" id="GO:0043590">
    <property type="term" value="C:bacterial nucleoid"/>
    <property type="evidence" value="ECO:0007669"/>
    <property type="project" value="TreeGrafter"/>
</dbReference>
<dbReference type="InterPro" id="IPR012340">
    <property type="entry name" value="NA-bd_OB-fold"/>
</dbReference>
<dbReference type="NCBIfam" id="TIGR00613">
    <property type="entry name" value="reco"/>
    <property type="match status" value="1"/>
</dbReference>
<protein>
    <recommendedName>
        <fullName evidence="2 7">DNA repair protein RecO</fullName>
    </recommendedName>
    <alternativeName>
        <fullName evidence="6 7">Recombination protein O</fullName>
    </alternativeName>
</protein>
<dbReference type="InterPro" id="IPR022572">
    <property type="entry name" value="DNA_rep/recomb_RecO_N"/>
</dbReference>
<comment type="function">
    <text evidence="7">Involved in DNA repair and RecF pathway recombination.</text>
</comment>
<dbReference type="HAMAP" id="MF_00201">
    <property type="entry name" value="RecO"/>
    <property type="match status" value="1"/>
</dbReference>
<evidence type="ECO:0000313" key="10">
    <source>
        <dbReference type="Proteomes" id="UP000192520"/>
    </source>
</evidence>
<dbReference type="InterPro" id="IPR037278">
    <property type="entry name" value="ARFGAP/RecO"/>
</dbReference>
<accession>A0A1W9NXM1</accession>
<dbReference type="STRING" id="1968527.B5M47_03140"/>
<evidence type="ECO:0000313" key="9">
    <source>
        <dbReference type="EMBL" id="OQX50819.1"/>
    </source>
</evidence>
<name>A0A1W9NXM1_UNCC3</name>
<dbReference type="GO" id="GO:0006302">
    <property type="term" value="P:double-strand break repair"/>
    <property type="evidence" value="ECO:0007669"/>
    <property type="project" value="TreeGrafter"/>
</dbReference>
<feature type="domain" description="DNA replication/recombination mediator RecO N-terminal" evidence="8">
    <location>
        <begin position="1"/>
        <end position="79"/>
    </location>
</feature>
<dbReference type="Gene3D" id="1.20.1440.120">
    <property type="entry name" value="Recombination protein O, C-terminal domain"/>
    <property type="match status" value="1"/>
</dbReference>
<dbReference type="InterPro" id="IPR003717">
    <property type="entry name" value="RecO"/>
</dbReference>
<comment type="similarity">
    <text evidence="1 7">Belongs to the RecO family.</text>
</comment>
<evidence type="ECO:0000256" key="3">
    <source>
        <dbReference type="ARBA" id="ARBA00022763"/>
    </source>
</evidence>